<dbReference type="HOGENOM" id="CLU_396803_0_0_9"/>
<keyword evidence="2" id="KW-1185">Reference proteome</keyword>
<proteinExistence type="predicted"/>
<sequence>MDQLKKQWLIEADQLLLQLGITSEHRQACLAALNQDKYDSRTAILKEAVFFARSSDHNEIEKVSPHADDQELHEAIQTLPFTQKSSLSLYHYHAFSESEIEYITSLTYQEILTQEETAIRSLAERWQTDKGRISRFLMLLNEAYKKQEPDLEQLPEAEEIAEEAVQGQQKKSKLPIIAAGGILAAAAGVIFLLNDPLPEVVEEASGSAEEQGEELVYEESKLAELDELIQTRKIELSEALGLSEDEVNRLVMVQNVESQLQFLRDVNEGYYDNSHSDHERMLTMLTQEIETTILPPMQMIEAGYNLAEEYEMTHKIMRSDMAVNMFMDTGQDLIQVYEQKLNENIDSIAPWNRSYYKDDELPEKERVLREKIKANGFTYDYDAENAEFTVMMGGDVFEEGMAFMHPVHQEFLKNMPLAYESLFPHNSNQTDPDYGLYAKEALNLEEQMKKLYELNEEVRSDKEKGHLYQGLPDRLGFQYSELVNRLISGADISGNRMNVELNEDQLTAWENILEDHAFKDSYLREMTAFHYTIGEQYGFVMPDGWSEIDFSPFYQMQGAVHDAGIFSAVEMPLEGYMKDIYDNYVAEGDVEALKILHPKHLILFYFNALQQGDYEIAYSLMGGEDLPDYARFEEIVGEHSFEFEPVNKLSYTGGSQTNEVSEANFGIQIHGNQIDISMVVEDGMYKVKYTSDGMFNMIDMKSEEEVSN</sequence>
<dbReference type="BioCyc" id="JESP1508404:G14D9-11851-MONOMER"/>
<organism evidence="1 2">
    <name type="scientific">Jeotgalibacillus malaysiensis</name>
    <dbReference type="NCBI Taxonomy" id="1508404"/>
    <lineage>
        <taxon>Bacteria</taxon>
        <taxon>Bacillati</taxon>
        <taxon>Bacillota</taxon>
        <taxon>Bacilli</taxon>
        <taxon>Bacillales</taxon>
        <taxon>Caryophanaceae</taxon>
        <taxon>Jeotgalibacillus</taxon>
    </lineage>
</organism>
<dbReference type="EMBL" id="CP009416">
    <property type="protein sequence ID" value="AJD91888.1"/>
    <property type="molecule type" value="Genomic_DNA"/>
</dbReference>
<dbReference type="STRING" id="1508404.JMA_25710"/>
<evidence type="ECO:0000313" key="1">
    <source>
        <dbReference type="EMBL" id="AJD91888.1"/>
    </source>
</evidence>
<name>A0A0B5ATJ4_9BACL</name>
<dbReference type="KEGG" id="jeo:JMA_25710"/>
<evidence type="ECO:0000313" key="2">
    <source>
        <dbReference type="Proteomes" id="UP000031449"/>
    </source>
</evidence>
<dbReference type="Proteomes" id="UP000031449">
    <property type="component" value="Chromosome"/>
</dbReference>
<gene>
    <name evidence="1" type="ORF">JMA_25710</name>
</gene>
<reference evidence="1 2" key="1">
    <citation type="submission" date="2014-08" db="EMBL/GenBank/DDBJ databases">
        <title>Complete genome of a marine bacteria Jeotgalibacillus malaysiensis.</title>
        <authorList>
            <person name="Yaakop A.S."/>
            <person name="Chan K.-G."/>
            <person name="Goh K.M."/>
        </authorList>
    </citation>
    <scope>NUCLEOTIDE SEQUENCE [LARGE SCALE GENOMIC DNA]</scope>
    <source>
        <strain evidence="1 2">D5</strain>
    </source>
</reference>
<protein>
    <submittedName>
        <fullName evidence="1">Uncharacterized protein</fullName>
    </submittedName>
</protein>
<accession>A0A0B5ATJ4</accession>
<dbReference type="AlphaFoldDB" id="A0A0B5ATJ4"/>
<dbReference type="OrthoDB" id="2725889at2"/>